<dbReference type="EMBL" id="DXBF01000069">
    <property type="protein sequence ID" value="HIZ62922.1"/>
    <property type="molecule type" value="Genomic_DNA"/>
</dbReference>
<dbReference type="Proteomes" id="UP000824105">
    <property type="component" value="Unassembled WGS sequence"/>
</dbReference>
<evidence type="ECO:0000313" key="2">
    <source>
        <dbReference type="Proteomes" id="UP000824105"/>
    </source>
</evidence>
<protein>
    <submittedName>
        <fullName evidence="1">Uncharacterized protein</fullName>
    </submittedName>
</protein>
<accession>A0A9D2FLV0</accession>
<sequence>MTNKARYQQTFAVLHASRASLEEVKRMQANHTYRPVRVKRLVAVCAALVALFALSAVAYAADVGGIQRTIQIWLHGELTDAVFQVENGSYTLDVPNGDGTTSQRAGGGVAIDAFGGERPLTEEELLAQLDHPEVEYNDDGTVVVYYRDQSFDITDLFDEDGVCYLQLEEDGHPLYMTVEYQNGYSTSTSRYPAPSGSSVG</sequence>
<comment type="caution">
    <text evidence="1">The sequence shown here is derived from an EMBL/GenBank/DDBJ whole genome shotgun (WGS) entry which is preliminary data.</text>
</comment>
<organism evidence="1 2">
    <name type="scientific">Candidatus Gemmiger avistercoris</name>
    <dbReference type="NCBI Taxonomy" id="2838606"/>
    <lineage>
        <taxon>Bacteria</taxon>
        <taxon>Bacillati</taxon>
        <taxon>Bacillota</taxon>
        <taxon>Clostridia</taxon>
        <taxon>Eubacteriales</taxon>
        <taxon>Gemmiger</taxon>
    </lineage>
</organism>
<reference evidence="1" key="2">
    <citation type="submission" date="2021-04" db="EMBL/GenBank/DDBJ databases">
        <authorList>
            <person name="Gilroy R."/>
        </authorList>
    </citation>
    <scope>NUCLEOTIDE SEQUENCE</scope>
    <source>
        <strain evidence="1">CHK188-11489</strain>
    </source>
</reference>
<evidence type="ECO:0000313" key="1">
    <source>
        <dbReference type="EMBL" id="HIZ62922.1"/>
    </source>
</evidence>
<proteinExistence type="predicted"/>
<reference evidence="1" key="1">
    <citation type="journal article" date="2021" name="PeerJ">
        <title>Extensive microbial diversity within the chicken gut microbiome revealed by metagenomics and culture.</title>
        <authorList>
            <person name="Gilroy R."/>
            <person name="Ravi A."/>
            <person name="Getino M."/>
            <person name="Pursley I."/>
            <person name="Horton D.L."/>
            <person name="Alikhan N.F."/>
            <person name="Baker D."/>
            <person name="Gharbi K."/>
            <person name="Hall N."/>
            <person name="Watson M."/>
            <person name="Adriaenssens E.M."/>
            <person name="Foster-Nyarko E."/>
            <person name="Jarju S."/>
            <person name="Secka A."/>
            <person name="Antonio M."/>
            <person name="Oren A."/>
            <person name="Chaudhuri R.R."/>
            <person name="La Ragione R."/>
            <person name="Hildebrand F."/>
            <person name="Pallen M.J."/>
        </authorList>
    </citation>
    <scope>NUCLEOTIDE SEQUENCE</scope>
    <source>
        <strain evidence="1">CHK188-11489</strain>
    </source>
</reference>
<name>A0A9D2FLV0_9FIRM</name>
<dbReference type="AlphaFoldDB" id="A0A9D2FLV0"/>
<gene>
    <name evidence="1" type="ORF">H9724_09185</name>
</gene>